<dbReference type="InterPro" id="IPR028983">
    <property type="entry name" value="PA2201-like_C"/>
</dbReference>
<protein>
    <submittedName>
        <fullName evidence="2">Uncharacterized protein DUF1911</fullName>
    </submittedName>
</protein>
<sequence>DLIDNASPLPLGDFESYRTAIDIVSLGILLGDGDGLRRFVKLLDIDRGRDMLFEAIIETAVDDPSDNNEFLHVRPYEPLLDAFCTAETPAEEAAYMKTFLDSWYKSFETLPWHNGHLKVPADESYLPYYGYWAFEAAAVSVLFNIDDTPFRDHLLYPKDLADWARANHSTDHVTPGATSLANNYRCEAGHPCPTSGFWSTPAKNSSRQYFKQGTVMPAVASAYGATIWQWDRDQSDPSLS</sequence>
<accession>A0A316EPW6</accession>
<evidence type="ECO:0000259" key="1">
    <source>
        <dbReference type="Pfam" id="PF08929"/>
    </source>
</evidence>
<dbReference type="EMBL" id="QGGT01000003">
    <property type="protein sequence ID" value="PWK34125.1"/>
    <property type="molecule type" value="Genomic_DNA"/>
</dbReference>
<dbReference type="InterPro" id="IPR015025">
    <property type="entry name" value="PoNi_C"/>
</dbReference>
<gene>
    <name evidence="2" type="ORF">C7419_103444</name>
</gene>
<feature type="domain" description="PoNi C-terminal" evidence="1">
    <location>
        <begin position="49"/>
        <end position="160"/>
    </location>
</feature>
<dbReference type="Proteomes" id="UP000245754">
    <property type="component" value="Unassembled WGS sequence"/>
</dbReference>
<keyword evidence="3" id="KW-1185">Reference proteome</keyword>
<evidence type="ECO:0000313" key="2">
    <source>
        <dbReference type="EMBL" id="PWK34125.1"/>
    </source>
</evidence>
<dbReference type="Pfam" id="PF08929">
    <property type="entry name" value="PoNi_C"/>
    <property type="match status" value="1"/>
</dbReference>
<dbReference type="AlphaFoldDB" id="A0A316EPW6"/>
<comment type="caution">
    <text evidence="2">The sequence shown here is derived from an EMBL/GenBank/DDBJ whole genome shotgun (WGS) entry which is preliminary data.</text>
</comment>
<proteinExistence type="predicted"/>
<dbReference type="SUPFAM" id="SSF140731">
    <property type="entry name" value="PA2201 C-terminal domain-like"/>
    <property type="match status" value="1"/>
</dbReference>
<feature type="non-terminal residue" evidence="2">
    <location>
        <position position="1"/>
    </location>
</feature>
<dbReference type="RefSeq" id="WP_109584177.1">
    <property type="nucleotide sequence ID" value="NZ_QGGT01000003.1"/>
</dbReference>
<reference evidence="2 3" key="1">
    <citation type="submission" date="2018-05" db="EMBL/GenBank/DDBJ databases">
        <title>Genomic Encyclopedia of Type Strains, Phase IV (KMG-V): Genome sequencing to study the core and pangenomes of soil and plant-associated prokaryotes.</title>
        <authorList>
            <person name="Whitman W."/>
        </authorList>
    </citation>
    <scope>NUCLEOTIDE SEQUENCE [LARGE SCALE GENOMIC DNA]</scope>
    <source>
        <strain evidence="2 3">SLV-132</strain>
    </source>
</reference>
<name>A0A316EPW6_9BURK</name>
<dbReference type="Gene3D" id="1.10.3920.10">
    <property type="entry name" value="PA2201 C-terminal domain-like"/>
    <property type="match status" value="1"/>
</dbReference>
<evidence type="ECO:0000313" key="3">
    <source>
        <dbReference type="Proteomes" id="UP000245754"/>
    </source>
</evidence>
<organism evidence="2 3">
    <name type="scientific">Cupriavidus plantarum</name>
    <dbReference type="NCBI Taxonomy" id="942865"/>
    <lineage>
        <taxon>Bacteria</taxon>
        <taxon>Pseudomonadati</taxon>
        <taxon>Pseudomonadota</taxon>
        <taxon>Betaproteobacteria</taxon>
        <taxon>Burkholderiales</taxon>
        <taxon>Burkholderiaceae</taxon>
        <taxon>Cupriavidus</taxon>
    </lineage>
</organism>